<dbReference type="InterPro" id="IPR019734">
    <property type="entry name" value="TPR_rpt"/>
</dbReference>
<dbReference type="Proteomes" id="UP000033123">
    <property type="component" value="Chromosome"/>
</dbReference>
<dbReference type="RefSeq" id="WP_052727343.1">
    <property type="nucleotide sequence ID" value="NZ_CP009508.1"/>
</dbReference>
<dbReference type="PANTHER" id="PTHR46832">
    <property type="entry name" value="5'-METHYLTHIOADENOSINE/S-ADENOSYLHOMOCYSTEINE NUCLEOSIDASE"/>
    <property type="match status" value="1"/>
</dbReference>
<feature type="repeat" description="TPR" evidence="1">
    <location>
        <begin position="249"/>
        <end position="282"/>
    </location>
</feature>
<dbReference type="PANTHER" id="PTHR46832:SF1">
    <property type="entry name" value="5'-METHYLTHIOADENOSINE_S-ADENOSYLHOMOCYSTEINE NUCLEOSIDASE"/>
    <property type="match status" value="1"/>
</dbReference>
<dbReference type="GO" id="GO:0006396">
    <property type="term" value="P:RNA processing"/>
    <property type="evidence" value="ECO:0007669"/>
    <property type="project" value="InterPro"/>
</dbReference>
<protein>
    <recommendedName>
        <fullName evidence="2">Nucleoside phosphorylase domain-containing protein</fullName>
    </recommendedName>
</protein>
<dbReference type="PATRIC" id="fig|1434118.4.peg.4035"/>
<dbReference type="PROSITE" id="PS50005">
    <property type="entry name" value="TPR"/>
    <property type="match status" value="4"/>
</dbReference>
<dbReference type="InterPro" id="IPR035994">
    <property type="entry name" value="Nucleoside_phosphorylase_sf"/>
</dbReference>
<accession>A0A0E3LDR0</accession>
<dbReference type="SUPFAM" id="SSF53167">
    <property type="entry name" value="Purine and uridine phosphorylases"/>
    <property type="match status" value="1"/>
</dbReference>
<name>A0A0E3LDR0_9EURY</name>
<dbReference type="KEGG" id="msj:MSSAC_3116"/>
<evidence type="ECO:0000313" key="4">
    <source>
        <dbReference type="Proteomes" id="UP000033123"/>
    </source>
</evidence>
<dbReference type="GO" id="GO:0005829">
    <property type="term" value="C:cytosol"/>
    <property type="evidence" value="ECO:0007669"/>
    <property type="project" value="TreeGrafter"/>
</dbReference>
<proteinExistence type="predicted"/>
<dbReference type="InterPro" id="IPR003107">
    <property type="entry name" value="HAT"/>
</dbReference>
<feature type="repeat" description="TPR" evidence="1">
    <location>
        <begin position="113"/>
        <end position="146"/>
    </location>
</feature>
<keyword evidence="1" id="KW-0802">TPR repeat</keyword>
<dbReference type="Pfam" id="PF13181">
    <property type="entry name" value="TPR_8"/>
    <property type="match status" value="2"/>
</dbReference>
<dbReference type="GO" id="GO:0009116">
    <property type="term" value="P:nucleoside metabolic process"/>
    <property type="evidence" value="ECO:0007669"/>
    <property type="project" value="InterPro"/>
</dbReference>
<dbReference type="SMART" id="SM00386">
    <property type="entry name" value="HAT"/>
    <property type="match status" value="6"/>
</dbReference>
<dbReference type="CDD" id="cd09008">
    <property type="entry name" value="MTAN"/>
    <property type="match status" value="1"/>
</dbReference>
<dbReference type="PROSITE" id="PS50293">
    <property type="entry name" value="TPR_REGION"/>
    <property type="match status" value="2"/>
</dbReference>
<dbReference type="SUPFAM" id="SSF48452">
    <property type="entry name" value="TPR-like"/>
    <property type="match status" value="2"/>
</dbReference>
<evidence type="ECO:0000313" key="3">
    <source>
        <dbReference type="EMBL" id="AKB37706.1"/>
    </source>
</evidence>
<reference evidence="3 4" key="1">
    <citation type="submission" date="2014-07" db="EMBL/GenBank/DDBJ databases">
        <title>Methanogenic archaea and the global carbon cycle.</title>
        <authorList>
            <person name="Henriksen J.R."/>
            <person name="Luke J."/>
            <person name="Reinhart S."/>
            <person name="Benedict M.N."/>
            <person name="Youngblut N.D."/>
            <person name="Metcalf M.E."/>
            <person name="Whitaker R.J."/>
            <person name="Metcalf W.W."/>
        </authorList>
    </citation>
    <scope>NUCLEOTIDE SEQUENCE [LARGE SCALE GENOMIC DNA]</scope>
    <source>
        <strain evidence="3 4">C2J</strain>
    </source>
</reference>
<dbReference type="InterPro" id="IPR011990">
    <property type="entry name" value="TPR-like_helical_dom_sf"/>
</dbReference>
<dbReference type="AlphaFoldDB" id="A0A0E3LDR0"/>
<gene>
    <name evidence="3" type="ORF">MSSAC_3116</name>
</gene>
<dbReference type="HOGENOM" id="CLU_338499_0_0_2"/>
<dbReference type="InterPro" id="IPR000845">
    <property type="entry name" value="Nucleoside_phosphorylase_d"/>
</dbReference>
<organism evidence="3 4">
    <name type="scientific">Methanosarcina siciliae C2J</name>
    <dbReference type="NCBI Taxonomy" id="1434118"/>
    <lineage>
        <taxon>Archaea</taxon>
        <taxon>Methanobacteriati</taxon>
        <taxon>Methanobacteriota</taxon>
        <taxon>Stenosarchaea group</taxon>
        <taxon>Methanomicrobia</taxon>
        <taxon>Methanosarcinales</taxon>
        <taxon>Methanosarcinaceae</taxon>
        <taxon>Methanosarcina</taxon>
    </lineage>
</organism>
<evidence type="ECO:0000256" key="1">
    <source>
        <dbReference type="PROSITE-ProRule" id="PRU00339"/>
    </source>
</evidence>
<dbReference type="GO" id="GO:0019284">
    <property type="term" value="P:L-methionine salvage from S-adenosylmethionine"/>
    <property type="evidence" value="ECO:0007669"/>
    <property type="project" value="TreeGrafter"/>
</dbReference>
<feature type="repeat" description="TPR" evidence="1">
    <location>
        <begin position="215"/>
        <end position="248"/>
    </location>
</feature>
<dbReference type="Pfam" id="PF01048">
    <property type="entry name" value="PNP_UDP_1"/>
    <property type="match status" value="1"/>
</dbReference>
<dbReference type="GeneID" id="25419326"/>
<dbReference type="Pfam" id="PF13414">
    <property type="entry name" value="TPR_11"/>
    <property type="match status" value="1"/>
</dbReference>
<sequence>MEEKIKEELINSVTNHLKSNTENFESAVNLTINFLIENSISPDFLIELSCSCGLKKAYSLAYVFAKACALSSTGNIKKSYAHHNAGIASYLMGYTKEAEQEYLLALEAYPKRMSTHLNYGNLLQEMERYEEAEQEYLLALETNTNNATVHSSYGSLLQKMELYKKAEQEFLLALKNDSNDATVHYNYGNFLRELRRTKEAEQQYHLATKLNPEHADIYYNYGNLLRELGRTKEAKQQYQRAIELDPDHVSAHYNYGNLLKDIGDKGEAEQQYQRAIELDPKNPNRHAAYSLLLFTRNLEEKAIEKANTASNLFREKGNVTEEHLILACLYEDFVDKYYSLGKYKESGQYAEISGNEYLKASEYAGKIFKCTFLTKGYTLKGRAKIRKLDLSDIQPPYTIGMFKKIMNDIYDASEYYNMAAEASTINNTTCNACSTSMKCLCEMIDYMLAVTKQEEVKLKDKIKKWEEDLARCKVIYKGNKKGKNFIYSLYKLMSCIETLERYKQFAMWTEEKNFMNCFIELKKASSNIEGPLQIIIKNAAEQMDYCRSEIMLYDGVKTKPLKGSIEKSEFSESNYLVKHSIDSKNVSETQSRYRAVILTAISEEYKAVKSHLTDLKEEQYRGTLYEVGQFVTSDNNLWDVAIAEIGMCNSTAAFETERACEYFKPKVILFVGVAGGIKDVSIGDVVAVTKAYGYESGKDIDSFKPRPDAPESTHDLIHRARKVARDEKWTNRINCKNKQIPKAFVGSIASGEKVLASRRSATYELIRSSYNDALAVDMEAHGFLRAAHANKDLMSIVIRGISDVLDRKSESDSEGSQKFASINAAAFAFELISQHNLTNK</sequence>
<dbReference type="GO" id="GO:0008930">
    <property type="term" value="F:methylthioadenosine nucleosidase activity"/>
    <property type="evidence" value="ECO:0007669"/>
    <property type="project" value="TreeGrafter"/>
</dbReference>
<dbReference type="GO" id="GO:0008782">
    <property type="term" value="F:adenosylhomocysteine nucleosidase activity"/>
    <property type="evidence" value="ECO:0007669"/>
    <property type="project" value="TreeGrafter"/>
</dbReference>
<dbReference type="EMBL" id="CP009508">
    <property type="protein sequence ID" value="AKB37706.1"/>
    <property type="molecule type" value="Genomic_DNA"/>
</dbReference>
<feature type="domain" description="Nucleoside phosphorylase" evidence="2">
    <location>
        <begin position="595"/>
        <end position="827"/>
    </location>
</feature>
<dbReference type="Gene3D" id="1.25.40.10">
    <property type="entry name" value="Tetratricopeptide repeat domain"/>
    <property type="match status" value="1"/>
</dbReference>
<dbReference type="SMART" id="SM00028">
    <property type="entry name" value="TPR"/>
    <property type="match status" value="6"/>
</dbReference>
<evidence type="ECO:0000259" key="2">
    <source>
        <dbReference type="Pfam" id="PF01048"/>
    </source>
</evidence>
<feature type="repeat" description="TPR" evidence="1">
    <location>
        <begin position="181"/>
        <end position="214"/>
    </location>
</feature>
<dbReference type="STRING" id="1434118.MSSAC_3116"/>
<dbReference type="Gene3D" id="3.40.50.1580">
    <property type="entry name" value="Nucleoside phosphorylase domain"/>
    <property type="match status" value="1"/>
</dbReference>